<protein>
    <submittedName>
        <fullName evidence="3">IS110 family transposase</fullName>
    </submittedName>
</protein>
<name>A0ABU9TCI5_9GAMM</name>
<evidence type="ECO:0000259" key="2">
    <source>
        <dbReference type="Pfam" id="PF02371"/>
    </source>
</evidence>
<sequence>MNKHSILFIGLDTHKEFNEVAYIEEHRGAQPVHLGRVSSSKVAVQKLVRQFESKYPGATLHFVYEAGPCGYWIYRLITSLGHCCYVVAPSLIPKKPGEKIKTDKRDALKLAKLLKSEDLTPIYVPEPEDEAVRDLSRAREIAMKDLKDAKYQLKALLLRNNINYKGTANWSQKHLRWLTELVLPHPAQHIVLQEFLQTITERISRLERLDNELTHHVHQWRYYPVVKAIQAMRGVRLLVATGVVAELGDLSRFDHPRKLMSYLGLVPSEHSSGGKRHIGAITKCGNGRARRLLVEGAHTYRYAANISTDMQKRQEGLPKDIIDIAWKAQLRLCKRYKKMIAKGKHYNLVVTAIAREMIAYIWAIAKEVVLTPVNAKLRLARVPA</sequence>
<dbReference type="Pfam" id="PF01548">
    <property type="entry name" value="DEDD_Tnp_IS110"/>
    <property type="match status" value="1"/>
</dbReference>
<dbReference type="InterPro" id="IPR002525">
    <property type="entry name" value="Transp_IS110-like_N"/>
</dbReference>
<reference evidence="3 4" key="1">
    <citation type="submission" date="2024-03" db="EMBL/GenBank/DDBJ databases">
        <title>Community enrichment and isolation of bacterial strains for fucoidan degradation.</title>
        <authorList>
            <person name="Sichert A."/>
        </authorList>
    </citation>
    <scope>NUCLEOTIDE SEQUENCE [LARGE SCALE GENOMIC DNA]</scope>
    <source>
        <strain evidence="3 4">AS26</strain>
    </source>
</reference>
<dbReference type="PANTHER" id="PTHR33055:SF3">
    <property type="entry name" value="PUTATIVE TRANSPOSASE FOR IS117-RELATED"/>
    <property type="match status" value="1"/>
</dbReference>
<gene>
    <name evidence="3" type="ORF">WNY57_03220</name>
</gene>
<proteinExistence type="predicted"/>
<evidence type="ECO:0000313" key="4">
    <source>
        <dbReference type="Proteomes" id="UP001457661"/>
    </source>
</evidence>
<dbReference type="InterPro" id="IPR003346">
    <property type="entry name" value="Transposase_20"/>
</dbReference>
<dbReference type="RefSeq" id="WP_182715382.1">
    <property type="nucleotide sequence ID" value="NZ_JBBMQX010000002.1"/>
</dbReference>
<dbReference type="InterPro" id="IPR047650">
    <property type="entry name" value="Transpos_IS110"/>
</dbReference>
<evidence type="ECO:0000259" key="1">
    <source>
        <dbReference type="Pfam" id="PF01548"/>
    </source>
</evidence>
<dbReference type="Pfam" id="PF02371">
    <property type="entry name" value="Transposase_20"/>
    <property type="match status" value="1"/>
</dbReference>
<feature type="domain" description="Transposase IS116/IS110/IS902 C-terminal" evidence="2">
    <location>
        <begin position="228"/>
        <end position="300"/>
    </location>
</feature>
<dbReference type="PANTHER" id="PTHR33055">
    <property type="entry name" value="TRANSPOSASE FOR INSERTION SEQUENCE ELEMENT IS1111A"/>
    <property type="match status" value="1"/>
</dbReference>
<evidence type="ECO:0000313" key="3">
    <source>
        <dbReference type="EMBL" id="MEM5531431.1"/>
    </source>
</evidence>
<dbReference type="NCBIfam" id="NF033542">
    <property type="entry name" value="transpos_IS110"/>
    <property type="match status" value="1"/>
</dbReference>
<dbReference type="Proteomes" id="UP001457661">
    <property type="component" value="Unassembled WGS sequence"/>
</dbReference>
<keyword evidence="4" id="KW-1185">Reference proteome</keyword>
<organism evidence="3 4">
    <name type="scientific">Pseudoalteromonas arctica</name>
    <dbReference type="NCBI Taxonomy" id="394751"/>
    <lineage>
        <taxon>Bacteria</taxon>
        <taxon>Pseudomonadati</taxon>
        <taxon>Pseudomonadota</taxon>
        <taxon>Gammaproteobacteria</taxon>
        <taxon>Alteromonadales</taxon>
        <taxon>Pseudoalteromonadaceae</taxon>
        <taxon>Pseudoalteromonas</taxon>
    </lineage>
</organism>
<feature type="domain" description="Transposase IS110-like N-terminal" evidence="1">
    <location>
        <begin position="9"/>
        <end position="158"/>
    </location>
</feature>
<accession>A0ABU9TCI5</accession>
<comment type="caution">
    <text evidence="3">The sequence shown here is derived from an EMBL/GenBank/DDBJ whole genome shotgun (WGS) entry which is preliminary data.</text>
</comment>
<dbReference type="EMBL" id="JBBMQX010000002">
    <property type="protein sequence ID" value="MEM5531431.1"/>
    <property type="molecule type" value="Genomic_DNA"/>
</dbReference>